<evidence type="ECO:0000256" key="1">
    <source>
        <dbReference type="SAM" id="Phobius"/>
    </source>
</evidence>
<name>A0A1F4TNS8_UNCSA</name>
<dbReference type="Pfam" id="PF00717">
    <property type="entry name" value="Peptidase_S24"/>
    <property type="match status" value="1"/>
</dbReference>
<proteinExistence type="predicted"/>
<reference evidence="3 4" key="1">
    <citation type="journal article" date="2016" name="Nat. Commun.">
        <title>Thousands of microbial genomes shed light on interconnected biogeochemical processes in an aquifer system.</title>
        <authorList>
            <person name="Anantharaman K."/>
            <person name="Brown C.T."/>
            <person name="Hug L.A."/>
            <person name="Sharon I."/>
            <person name="Castelle C.J."/>
            <person name="Probst A.J."/>
            <person name="Thomas B.C."/>
            <person name="Singh A."/>
            <person name="Wilkins M.J."/>
            <person name="Karaoz U."/>
            <person name="Brodie E.L."/>
            <person name="Williams K.H."/>
            <person name="Hubbard S.S."/>
            <person name="Banfield J.F."/>
        </authorList>
    </citation>
    <scope>NUCLEOTIDE SEQUENCE [LARGE SCALE GENOMIC DNA]</scope>
</reference>
<dbReference type="Gene3D" id="2.10.109.10">
    <property type="entry name" value="Umud Fragment, subunit A"/>
    <property type="match status" value="1"/>
</dbReference>
<dbReference type="Proteomes" id="UP000177309">
    <property type="component" value="Unassembled WGS sequence"/>
</dbReference>
<dbReference type="EMBL" id="MEUI01000019">
    <property type="protein sequence ID" value="OGC34364.1"/>
    <property type="molecule type" value="Genomic_DNA"/>
</dbReference>
<keyword evidence="1" id="KW-0472">Membrane</keyword>
<keyword evidence="1" id="KW-0812">Transmembrane</keyword>
<protein>
    <recommendedName>
        <fullName evidence="2">Peptidase S24/S26A/S26B/S26C domain-containing protein</fullName>
    </recommendedName>
</protein>
<feature type="domain" description="Peptidase S24/S26A/S26B/S26C" evidence="2">
    <location>
        <begin position="26"/>
        <end position="113"/>
    </location>
</feature>
<dbReference type="InterPro" id="IPR036286">
    <property type="entry name" value="LexA/Signal_pep-like_sf"/>
</dbReference>
<keyword evidence="1" id="KW-1133">Transmembrane helix</keyword>
<gene>
    <name evidence="3" type="ORF">A2462_07910</name>
</gene>
<dbReference type="AlphaFoldDB" id="A0A1F4TNS8"/>
<dbReference type="CDD" id="cd06462">
    <property type="entry name" value="Peptidase_S24_S26"/>
    <property type="match status" value="1"/>
</dbReference>
<organism evidence="3 4">
    <name type="scientific">candidate division WOR-1 bacterium RIFOXYC2_FULL_41_25</name>
    <dbReference type="NCBI Taxonomy" id="1802586"/>
    <lineage>
        <taxon>Bacteria</taxon>
        <taxon>Bacillati</taxon>
        <taxon>Saganbacteria</taxon>
    </lineage>
</organism>
<accession>A0A1F4TNS8</accession>
<dbReference type="SUPFAM" id="SSF51306">
    <property type="entry name" value="LexA/Signal peptidase"/>
    <property type="match status" value="1"/>
</dbReference>
<feature type="transmembrane region" description="Helical" evidence="1">
    <location>
        <begin position="133"/>
        <end position="149"/>
    </location>
</feature>
<evidence type="ECO:0000259" key="2">
    <source>
        <dbReference type="Pfam" id="PF00717"/>
    </source>
</evidence>
<comment type="caution">
    <text evidence="3">The sequence shown here is derived from an EMBL/GenBank/DDBJ whole genome shotgun (WGS) entry which is preliminary data.</text>
</comment>
<sequence>MSTALTQEKKEISLYSPQLIGLMQAVHEKGGLFRFKAKGGSMSPFIKDEDVLTIAKSSDGYNIGEVVAFVRPCRQKLVVHRIIAKKNDQYLIKGDNTMERDGKIPLQNILGKVARVERNGKDAFAGIGPECHFIAWLSCYNLFFMLFFFPRQFLNLIRRIKGE</sequence>
<dbReference type="InterPro" id="IPR015927">
    <property type="entry name" value="Peptidase_S24_S26A/B/C"/>
</dbReference>
<evidence type="ECO:0000313" key="3">
    <source>
        <dbReference type="EMBL" id="OGC34364.1"/>
    </source>
</evidence>
<evidence type="ECO:0000313" key="4">
    <source>
        <dbReference type="Proteomes" id="UP000177309"/>
    </source>
</evidence>